<dbReference type="GO" id="GO:0016757">
    <property type="term" value="F:glycosyltransferase activity"/>
    <property type="evidence" value="ECO:0007669"/>
    <property type="project" value="InterPro"/>
</dbReference>
<reference evidence="4" key="1">
    <citation type="journal article" date="2014" name="DNA Res.">
        <title>A complete view of the genetic diversity of the Escherichia coli O-antigen biosynthesis gene cluster.</title>
        <authorList>
            <person name="Iguchi A."/>
            <person name="Iyoda S."/>
            <person name="Kikuchi T."/>
            <person name="Ogura Y."/>
            <person name="Katsura K."/>
            <person name="Ohnishi M."/>
            <person name="Hayashi T."/>
            <person name="Thomson N.R."/>
        </authorList>
    </citation>
    <scope>NUCLEOTIDE SEQUENCE</scope>
    <source>
        <strain evidence="4">Bi626-42</strain>
    </source>
</reference>
<organism evidence="3">
    <name type="scientific">Escherichia coli</name>
    <dbReference type="NCBI Taxonomy" id="562"/>
    <lineage>
        <taxon>Bacteria</taxon>
        <taxon>Pseudomonadati</taxon>
        <taxon>Pseudomonadota</taxon>
        <taxon>Gammaproteobacteria</taxon>
        <taxon>Enterobacterales</taxon>
        <taxon>Enterobacteriaceae</taxon>
        <taxon>Escherichia</taxon>
    </lineage>
</organism>
<name>A0A0B1C8U7_ECOLX</name>
<keyword evidence="1 3" id="KW-0808">Transferase</keyword>
<evidence type="ECO:0000256" key="1">
    <source>
        <dbReference type="ARBA" id="ARBA00022679"/>
    </source>
</evidence>
<reference evidence="3" key="2">
    <citation type="journal article" date="2016" name="PLoS ONE">
        <title>Comparison of O-Antigen Gene Clusters of All O-Serogroups of Escherichia coli and Proposal for Adopting a New Nomenclature for O-Typing.</title>
        <authorList>
            <person name="DebRoy C."/>
            <person name="Fratamico P.M."/>
            <person name="Yan X."/>
            <person name="Baranzoni G."/>
            <person name="Liu Y."/>
            <person name="Needleman D.S."/>
            <person name="Tebbs R."/>
            <person name="O'Connell C.D."/>
            <person name="Allred A."/>
            <person name="Swimley M."/>
            <person name="Mwangi M."/>
            <person name="Kapur V."/>
            <person name="Raygoza Garay J.A."/>
            <person name="Roberts E.L."/>
            <person name="Katani R."/>
        </authorList>
    </citation>
    <scope>NUCLEOTIDE SEQUENCE</scope>
    <source>
        <strain evidence="3">Bi 626-42</strain>
    </source>
</reference>
<dbReference type="Pfam" id="PF00534">
    <property type="entry name" value="Glycos_transf_1"/>
    <property type="match status" value="1"/>
</dbReference>
<dbReference type="AlphaFoldDB" id="A0A0B1C8U7"/>
<dbReference type="InterPro" id="IPR001296">
    <property type="entry name" value="Glyco_trans_1"/>
</dbReference>
<dbReference type="SUPFAM" id="SSF53756">
    <property type="entry name" value="UDP-Glycosyltransferase/glycogen phosphorylase"/>
    <property type="match status" value="1"/>
</dbReference>
<protein>
    <submittedName>
        <fullName evidence="3">D-inositol-3-phosphate glycosyltransferase</fullName>
    </submittedName>
    <submittedName>
        <fullName evidence="4">Putative glycosyltransferase</fullName>
    </submittedName>
</protein>
<dbReference type="EMBL" id="AB811600">
    <property type="protein sequence ID" value="BAQ00635.1"/>
    <property type="molecule type" value="Genomic_DNA"/>
</dbReference>
<dbReference type="PANTHER" id="PTHR46401:SF2">
    <property type="entry name" value="GLYCOSYLTRANSFERASE WBBK-RELATED"/>
    <property type="match status" value="1"/>
</dbReference>
<dbReference type="GO" id="GO:0009103">
    <property type="term" value="P:lipopolysaccharide biosynthetic process"/>
    <property type="evidence" value="ECO:0007669"/>
    <property type="project" value="TreeGrafter"/>
</dbReference>
<dbReference type="RefSeq" id="WP_000742545.1">
    <property type="nucleotide sequence ID" value="NZ_CAJSGF010000018.1"/>
</dbReference>
<evidence type="ECO:0000313" key="4">
    <source>
        <dbReference type="EMBL" id="BAQ00635.1"/>
    </source>
</evidence>
<evidence type="ECO:0000259" key="2">
    <source>
        <dbReference type="Pfam" id="PF00534"/>
    </source>
</evidence>
<sequence length="365" mass="42293">MKKNVLIIASAAKEGGALSILTESLNNLKILNIHFTVVVNPSVVKYLPVANNIKYHMVDTSAWIKRIAYDFYGYPGLKYEEYIACINFQNIPIRTKIKQIVYYHQSLPLSDTLFSPFNKETRVLYLYQKFYGLFFKLNKRYISHLVVQANWIREKISEKFGVENNKIEVIAPQVEIFKYISLEFNKIRPVENVFFYPANAYTYKNHLIIIKALNYLGSVYIKKHRIKVVFTINNSESNYLQSMVLNYNLQDVVSFIGRIPRADVYSLLIKSKALLFPSKLETYGLPLKEARQLGVFIVASKLDYATEVLEGYEYKRLCSPDSAKEWASAIKEIIENKIDVGNTVTRDNIKESDLFSDFIKSKIME</sequence>
<dbReference type="EMBL" id="KJ755558">
    <property type="protein sequence ID" value="AIG62544.1"/>
    <property type="molecule type" value="Genomic_DNA"/>
</dbReference>
<gene>
    <name evidence="3" type="primary">mshA</name>
</gene>
<dbReference type="PATRIC" id="fig|562.10481.peg.1733"/>
<evidence type="ECO:0000313" key="3">
    <source>
        <dbReference type="EMBL" id="AIG62544.1"/>
    </source>
</evidence>
<feature type="domain" description="Glycosyl transferase family 1" evidence="2">
    <location>
        <begin position="186"/>
        <end position="337"/>
    </location>
</feature>
<proteinExistence type="predicted"/>
<accession>A0A0B1C8U7</accession>
<dbReference type="Gene3D" id="3.40.50.2000">
    <property type="entry name" value="Glycogen Phosphorylase B"/>
    <property type="match status" value="2"/>
</dbReference>
<dbReference type="PANTHER" id="PTHR46401">
    <property type="entry name" value="GLYCOSYLTRANSFERASE WBBK-RELATED"/>
    <property type="match status" value="1"/>
</dbReference>